<evidence type="ECO:0000313" key="1">
    <source>
        <dbReference type="EMBL" id="MBE7325999.1"/>
    </source>
</evidence>
<keyword evidence="2" id="KW-1185">Reference proteome</keyword>
<evidence type="ECO:0008006" key="3">
    <source>
        <dbReference type="Google" id="ProtNLM"/>
    </source>
</evidence>
<proteinExistence type="predicted"/>
<gene>
    <name evidence="1" type="ORF">IEQ44_15220</name>
</gene>
<organism evidence="1 2">
    <name type="scientific">Nocardioides malaquae</name>
    <dbReference type="NCBI Taxonomy" id="2773426"/>
    <lineage>
        <taxon>Bacteria</taxon>
        <taxon>Bacillati</taxon>
        <taxon>Actinomycetota</taxon>
        <taxon>Actinomycetes</taxon>
        <taxon>Propionibacteriales</taxon>
        <taxon>Nocardioidaceae</taxon>
        <taxon>Nocardioides</taxon>
    </lineage>
</organism>
<reference evidence="1 2" key="1">
    <citation type="submission" date="2020-10" db="EMBL/GenBank/DDBJ databases">
        <title>Nocardioides sp. isolated from sludge.</title>
        <authorList>
            <person name="Zhang X."/>
        </authorList>
    </citation>
    <scope>NUCLEOTIDE SEQUENCE [LARGE SCALE GENOMIC DNA]</scope>
    <source>
        <strain evidence="1 2">Y6</strain>
    </source>
</reference>
<evidence type="ECO:0000313" key="2">
    <source>
        <dbReference type="Proteomes" id="UP000756387"/>
    </source>
</evidence>
<dbReference type="Proteomes" id="UP000756387">
    <property type="component" value="Unassembled WGS sequence"/>
</dbReference>
<protein>
    <recommendedName>
        <fullName evidence="3">Secreted protein</fullName>
    </recommendedName>
</protein>
<dbReference type="RefSeq" id="WP_193639331.1">
    <property type="nucleotide sequence ID" value="NZ_JADCSA010000022.1"/>
</dbReference>
<name>A0ABR9RWP4_9ACTN</name>
<accession>A0ABR9RWP4</accession>
<sequence>MLRAPVAGVLVGAALVVLSQPLSVAGAIRHLPGGECVDATVRTVDERVEHLSDVLRAVEQGADPRALPAVPSAARMAACSAQTLTG</sequence>
<dbReference type="EMBL" id="JADCSA010000022">
    <property type="protein sequence ID" value="MBE7325999.1"/>
    <property type="molecule type" value="Genomic_DNA"/>
</dbReference>
<comment type="caution">
    <text evidence="1">The sequence shown here is derived from an EMBL/GenBank/DDBJ whole genome shotgun (WGS) entry which is preliminary data.</text>
</comment>